<organism evidence="1">
    <name type="scientific">marine metagenome</name>
    <dbReference type="NCBI Taxonomy" id="408172"/>
    <lineage>
        <taxon>unclassified sequences</taxon>
        <taxon>metagenomes</taxon>
        <taxon>ecological metagenomes</taxon>
    </lineage>
</organism>
<evidence type="ECO:0000313" key="1">
    <source>
        <dbReference type="EMBL" id="SUZ76538.1"/>
    </source>
</evidence>
<gene>
    <name evidence="1" type="ORF">METZ01_LOCUS29392</name>
</gene>
<dbReference type="Pfam" id="PF04338">
    <property type="entry name" value="DUF481"/>
    <property type="match status" value="1"/>
</dbReference>
<accession>A0A381QC42</accession>
<dbReference type="EMBL" id="UINC01001282">
    <property type="protein sequence ID" value="SUZ76538.1"/>
    <property type="molecule type" value="Genomic_DNA"/>
</dbReference>
<proteinExistence type="predicted"/>
<sequence>MLKDGVLLGVMSVMFVGVVPVDGWGADGDTRQPDEGVQALRVFLDCNRTCDRDYLRREITFVNYVRDRRDAEVHVLVTDESSGGGTQHTLAFIGLEEFGGRDVTYSYSESRTDTEDETRSGIAQVLRVGFLHYIIDTPLADAIEIGTDESEEARPIMAQPEDDPWNFWVFRISMNARASGESTRTQHNYSGSVSANRTTEAWKLRFETDNSYRESITELSQGEYKNVSRQNRVSGQVVKSLGEHWGASIRGEMSRSTFLNQARRLRAFPGIEFNVFPYSESSRRSLTLAYEVGVQSFEYEEETIFEKTEEMLPSHEVEVTFDVEQPWGDSRVRYRYNAFLSDISKYSNSVSGNLSFRIIRGFSVFMNASTSLVRDQLYLAKADMSDAAILLERRQLATDSRYSVSFGINYTFGSIFNNVVNPRF</sequence>
<reference evidence="1" key="1">
    <citation type="submission" date="2018-05" db="EMBL/GenBank/DDBJ databases">
        <authorList>
            <person name="Lanie J.A."/>
            <person name="Ng W.-L."/>
            <person name="Kazmierczak K.M."/>
            <person name="Andrzejewski T.M."/>
            <person name="Davidsen T.M."/>
            <person name="Wayne K.J."/>
            <person name="Tettelin H."/>
            <person name="Glass J.I."/>
            <person name="Rusch D."/>
            <person name="Podicherti R."/>
            <person name="Tsui H.-C.T."/>
            <person name="Winkler M.E."/>
        </authorList>
    </citation>
    <scope>NUCLEOTIDE SEQUENCE</scope>
</reference>
<dbReference type="InterPro" id="IPR007433">
    <property type="entry name" value="DUF481"/>
</dbReference>
<evidence type="ECO:0008006" key="2">
    <source>
        <dbReference type="Google" id="ProtNLM"/>
    </source>
</evidence>
<protein>
    <recommendedName>
        <fullName evidence="2">DUF481 domain-containing protein</fullName>
    </recommendedName>
</protein>
<dbReference type="AlphaFoldDB" id="A0A381QC42"/>
<name>A0A381QC42_9ZZZZ</name>